<dbReference type="EMBL" id="ML995838">
    <property type="protein sequence ID" value="KAF2769017.1"/>
    <property type="molecule type" value="Genomic_DNA"/>
</dbReference>
<name>A0A6G1L820_9PEZI</name>
<sequence length="188" mass="20732">MGHTYTRSSPSPRMCRNLTPALHLCCLWPFMDDNFLQQPLLQPCQPHLRYTTSRMGVATVTTRLFTAIHSSKAVTGRVADHGRSCCDGTADGKDNGVLCRYDAHDRLGSDIDSSENTALACIVHISRMPLKRDASLAPFSRSFPSVESPRLCENQVFGCLACLGLICKVTRTLKPAFLMRCVPLESEA</sequence>
<evidence type="ECO:0000313" key="1">
    <source>
        <dbReference type="EMBL" id="KAF2769017.1"/>
    </source>
</evidence>
<reference evidence="1" key="1">
    <citation type="journal article" date="2020" name="Stud. Mycol.">
        <title>101 Dothideomycetes genomes: a test case for predicting lifestyles and emergence of pathogens.</title>
        <authorList>
            <person name="Haridas S."/>
            <person name="Albert R."/>
            <person name="Binder M."/>
            <person name="Bloem J."/>
            <person name="Labutti K."/>
            <person name="Salamov A."/>
            <person name="Andreopoulos B."/>
            <person name="Baker S."/>
            <person name="Barry K."/>
            <person name="Bills G."/>
            <person name="Bluhm B."/>
            <person name="Cannon C."/>
            <person name="Castanera R."/>
            <person name="Culley D."/>
            <person name="Daum C."/>
            <person name="Ezra D."/>
            <person name="Gonzalez J."/>
            <person name="Henrissat B."/>
            <person name="Kuo A."/>
            <person name="Liang C."/>
            <person name="Lipzen A."/>
            <person name="Lutzoni F."/>
            <person name="Magnuson J."/>
            <person name="Mondo S."/>
            <person name="Nolan M."/>
            <person name="Ohm R."/>
            <person name="Pangilinan J."/>
            <person name="Park H.-J."/>
            <person name="Ramirez L."/>
            <person name="Alfaro M."/>
            <person name="Sun H."/>
            <person name="Tritt A."/>
            <person name="Yoshinaga Y."/>
            <person name="Zwiers L.-H."/>
            <person name="Turgeon B."/>
            <person name="Goodwin S."/>
            <person name="Spatafora J."/>
            <person name="Crous P."/>
            <person name="Grigoriev I."/>
        </authorList>
    </citation>
    <scope>NUCLEOTIDE SEQUENCE</scope>
    <source>
        <strain evidence="1">CBS 116005</strain>
    </source>
</reference>
<gene>
    <name evidence="1" type="ORF">EJ03DRAFT_108983</name>
</gene>
<proteinExistence type="predicted"/>
<keyword evidence="2" id="KW-1185">Reference proteome</keyword>
<organism evidence="1 2">
    <name type="scientific">Teratosphaeria nubilosa</name>
    <dbReference type="NCBI Taxonomy" id="161662"/>
    <lineage>
        <taxon>Eukaryota</taxon>
        <taxon>Fungi</taxon>
        <taxon>Dikarya</taxon>
        <taxon>Ascomycota</taxon>
        <taxon>Pezizomycotina</taxon>
        <taxon>Dothideomycetes</taxon>
        <taxon>Dothideomycetidae</taxon>
        <taxon>Mycosphaerellales</taxon>
        <taxon>Teratosphaeriaceae</taxon>
        <taxon>Teratosphaeria</taxon>
    </lineage>
</organism>
<protein>
    <submittedName>
        <fullName evidence="1">Uncharacterized protein</fullName>
    </submittedName>
</protein>
<dbReference type="Proteomes" id="UP000799436">
    <property type="component" value="Unassembled WGS sequence"/>
</dbReference>
<evidence type="ECO:0000313" key="2">
    <source>
        <dbReference type="Proteomes" id="UP000799436"/>
    </source>
</evidence>
<accession>A0A6G1L820</accession>
<dbReference type="AlphaFoldDB" id="A0A6G1L820"/>